<evidence type="ECO:0000313" key="3">
    <source>
        <dbReference type="Proteomes" id="UP000734511"/>
    </source>
</evidence>
<reference evidence="2 3" key="1">
    <citation type="submission" date="2020-03" db="EMBL/GenBank/DDBJ databases">
        <title>WGS of actinomycetes isolated from Thailand.</title>
        <authorList>
            <person name="Thawai C."/>
        </authorList>
    </citation>
    <scope>NUCLEOTIDE SEQUENCE [LARGE SCALE GENOMIC DNA]</scope>
    <source>
        <strain evidence="2 3">PRB2-1</strain>
    </source>
</reference>
<organism evidence="2 3">
    <name type="scientific">Actinacidiphila epipremni</name>
    <dbReference type="NCBI Taxonomy" id="2053013"/>
    <lineage>
        <taxon>Bacteria</taxon>
        <taxon>Bacillati</taxon>
        <taxon>Actinomycetota</taxon>
        <taxon>Actinomycetes</taxon>
        <taxon>Kitasatosporales</taxon>
        <taxon>Streptomycetaceae</taxon>
        <taxon>Actinacidiphila</taxon>
    </lineage>
</organism>
<name>A0ABX0ZP19_9ACTN</name>
<feature type="region of interest" description="Disordered" evidence="1">
    <location>
        <begin position="152"/>
        <end position="175"/>
    </location>
</feature>
<sequence length="303" mass="31780">MTQPEPPLPEPSQQLRLARQLCDQVRDRALLVPYQGRWTAPGPLDAALLTLAEDGDIGRLFVDQAGAVVLVDGAGRHTVNSSLAAFAACAHAYTEAMREVARRGFDDGDHDDELEQIERDLLRRLAGADSAALGGPDGFWAVAAEEIGLGTAPFPRASAPDPPRPAEPAPRSEDTAYAPRVLVALTEADRTRLFTPQQWKRLTALAPVTLVGAPGMIETAVELARRTAAARGNPAPQPTVLLTTDAAALTPGLWAKLPALRLVCLLAAPAPACAAPSGTGIRVLAPDADGDTVVDEIARGLAT</sequence>
<dbReference type="Proteomes" id="UP000734511">
    <property type="component" value="Unassembled WGS sequence"/>
</dbReference>
<dbReference type="Pfam" id="PF14435">
    <property type="entry name" value="SUKH-4"/>
    <property type="match status" value="1"/>
</dbReference>
<protein>
    <submittedName>
        <fullName evidence="2">Uncharacterized protein</fullName>
    </submittedName>
</protein>
<dbReference type="RefSeq" id="WP_167983303.1">
    <property type="nucleotide sequence ID" value="NZ_JAATEJ010000009.1"/>
</dbReference>
<dbReference type="EMBL" id="JAATEJ010000009">
    <property type="protein sequence ID" value="NJP44426.1"/>
    <property type="molecule type" value="Genomic_DNA"/>
</dbReference>
<evidence type="ECO:0000256" key="1">
    <source>
        <dbReference type="SAM" id="MobiDB-lite"/>
    </source>
</evidence>
<evidence type="ECO:0000313" key="2">
    <source>
        <dbReference type="EMBL" id="NJP44426.1"/>
    </source>
</evidence>
<proteinExistence type="predicted"/>
<accession>A0ABX0ZP19</accession>
<keyword evidence="3" id="KW-1185">Reference proteome</keyword>
<gene>
    <name evidence="2" type="ORF">HCN08_13590</name>
</gene>
<comment type="caution">
    <text evidence="2">The sequence shown here is derived from an EMBL/GenBank/DDBJ whole genome shotgun (WGS) entry which is preliminary data.</text>
</comment>
<dbReference type="InterPro" id="IPR025851">
    <property type="entry name" value="SUKH-4"/>
</dbReference>